<organism evidence="1 2">
    <name type="scientific">Aureibacter tunicatorum</name>
    <dbReference type="NCBI Taxonomy" id="866807"/>
    <lineage>
        <taxon>Bacteria</taxon>
        <taxon>Pseudomonadati</taxon>
        <taxon>Bacteroidota</taxon>
        <taxon>Cytophagia</taxon>
        <taxon>Cytophagales</taxon>
        <taxon>Persicobacteraceae</taxon>
        <taxon>Aureibacter</taxon>
    </lineage>
</organism>
<dbReference type="Proteomes" id="UP001185092">
    <property type="component" value="Unassembled WGS sequence"/>
</dbReference>
<name>A0AAE4BT60_9BACT</name>
<gene>
    <name evidence="1" type="ORF">HNQ88_002668</name>
</gene>
<dbReference type="RefSeq" id="WP_309939332.1">
    <property type="nucleotide sequence ID" value="NZ_AP025305.1"/>
</dbReference>
<protein>
    <submittedName>
        <fullName evidence="1">Uncharacterized protein</fullName>
    </submittedName>
</protein>
<evidence type="ECO:0000313" key="2">
    <source>
        <dbReference type="Proteomes" id="UP001185092"/>
    </source>
</evidence>
<reference evidence="1" key="1">
    <citation type="submission" date="2023-07" db="EMBL/GenBank/DDBJ databases">
        <title>Genomic Encyclopedia of Type Strains, Phase IV (KMG-IV): sequencing the most valuable type-strain genomes for metagenomic binning, comparative biology and taxonomic classification.</title>
        <authorList>
            <person name="Goeker M."/>
        </authorList>
    </citation>
    <scope>NUCLEOTIDE SEQUENCE</scope>
    <source>
        <strain evidence="1">DSM 26174</strain>
    </source>
</reference>
<comment type="caution">
    <text evidence="1">The sequence shown here is derived from an EMBL/GenBank/DDBJ whole genome shotgun (WGS) entry which is preliminary data.</text>
</comment>
<proteinExistence type="predicted"/>
<accession>A0AAE4BT60</accession>
<sequence>MPLSFNNLRIGKTYRLINFGQKTEFEVMEINEDENHRLKDINTLEEAFLQDLLFEGRGKDYDLEEI</sequence>
<evidence type="ECO:0000313" key="1">
    <source>
        <dbReference type="EMBL" id="MDR6239620.1"/>
    </source>
</evidence>
<dbReference type="EMBL" id="JAVDQD010000003">
    <property type="protein sequence ID" value="MDR6239620.1"/>
    <property type="molecule type" value="Genomic_DNA"/>
</dbReference>
<keyword evidence="2" id="KW-1185">Reference proteome</keyword>
<dbReference type="AlphaFoldDB" id="A0AAE4BT60"/>